<sequence length="189" mass="22063">MNNISLNKVKLSTTISYILRHNPGEFELELDEEGFVSIDSLIMKIIKKQHKYANVLNKKIIEEIVEEDEDGRYEIRDNSIRAVYGHSIKGLNINRYLDSLPPKILYHGTTKENFEKIIESGFIKSMQRDNVCLSEIEDKAIRVALRRTNNPVILKIRALDLHNDLNQKFFKKSNIIWETSNIPVEYIVF</sequence>
<dbReference type="SUPFAM" id="SSF56399">
    <property type="entry name" value="ADP-ribosylation"/>
    <property type="match status" value="1"/>
</dbReference>
<evidence type="ECO:0000256" key="5">
    <source>
        <dbReference type="HAMAP-Rule" id="MF_00299"/>
    </source>
</evidence>
<dbReference type="GO" id="GO:0006388">
    <property type="term" value="P:tRNA splicing, via endonucleolytic cleavage and ligation"/>
    <property type="evidence" value="ECO:0007669"/>
    <property type="project" value="UniProtKB-UniRule"/>
</dbReference>
<dbReference type="InterPro" id="IPR002745">
    <property type="entry name" value="Ptrans_KptA/Tpt1"/>
</dbReference>
<dbReference type="InterPro" id="IPR022928">
    <property type="entry name" value="RNA_2'-PTrans_KptA"/>
</dbReference>
<accession>A0A140GS35</accession>
<dbReference type="GO" id="GO:0003950">
    <property type="term" value="F:NAD+ poly-ADP-ribosyltransferase activity"/>
    <property type="evidence" value="ECO:0007669"/>
    <property type="project" value="InterPro"/>
</dbReference>
<keyword evidence="2 5" id="KW-0808">Transferase</keyword>
<reference evidence="6 7" key="1">
    <citation type="journal article" date="2016" name="PLoS ONE">
        <title>Plasmid Characterization and Chromosome Analysis of Two netF+ Clostridium perfringens Isolates Associated with Foal and Canine Necrotizing Enteritis.</title>
        <authorList>
            <person name="Mehdizadeh Gohari I."/>
            <person name="Kropinski A.M."/>
            <person name="Weese S.J."/>
            <person name="Parreira V.R."/>
            <person name="Whitehead A.E."/>
            <person name="Boerlin P."/>
            <person name="Prescott J.F."/>
        </authorList>
    </citation>
    <scope>NUCLEOTIDE SEQUENCE [LARGE SCALE GENOMIC DNA]</scope>
    <source>
        <strain evidence="6 7">JP838</strain>
        <plasmid evidence="7">Plasmid pJFP838A</plasmid>
    </source>
</reference>
<evidence type="ECO:0000256" key="4">
    <source>
        <dbReference type="ARBA" id="ARBA00025212"/>
    </source>
</evidence>
<geneLocation type="plasmid" evidence="6 7">
    <name>pJFP838A</name>
</geneLocation>
<evidence type="ECO:0000313" key="6">
    <source>
        <dbReference type="EMBL" id="AMN31344.1"/>
    </source>
</evidence>
<dbReference type="HAMAP" id="MF_00299">
    <property type="entry name" value="KptA"/>
    <property type="match status" value="1"/>
</dbReference>
<dbReference type="RefSeq" id="WP_061429921.1">
    <property type="nucleotide sequence ID" value="NZ_CP013615.1"/>
</dbReference>
<evidence type="ECO:0000256" key="3">
    <source>
        <dbReference type="ARBA" id="ARBA00023027"/>
    </source>
</evidence>
<dbReference type="Pfam" id="PF01885">
    <property type="entry name" value="PTS_2-RNA"/>
    <property type="match status" value="1"/>
</dbReference>
<dbReference type="PANTHER" id="PTHR12684:SF2">
    <property type="entry name" value="TRNA 2'-PHOSPHOTRANSFERASE 1"/>
    <property type="match status" value="1"/>
</dbReference>
<evidence type="ECO:0000313" key="7">
    <source>
        <dbReference type="Proteomes" id="UP000070260"/>
    </source>
</evidence>
<gene>
    <name evidence="5" type="primary">kptA</name>
    <name evidence="6" type="ORF">JFP838_pA0428</name>
</gene>
<dbReference type="GO" id="GO:0000215">
    <property type="term" value="F:tRNA 2'-phosphotransferase activity"/>
    <property type="evidence" value="ECO:0007669"/>
    <property type="project" value="TreeGrafter"/>
</dbReference>
<keyword evidence="6" id="KW-0614">Plasmid</keyword>
<dbReference type="EMBL" id="CP013615">
    <property type="protein sequence ID" value="AMN31344.1"/>
    <property type="molecule type" value="Genomic_DNA"/>
</dbReference>
<dbReference type="PATRIC" id="fig|1502.177.peg.3639"/>
<keyword evidence="3 5" id="KW-0520">NAD</keyword>
<dbReference type="InterPro" id="IPR042081">
    <property type="entry name" value="RNA_2'-PTrans_C"/>
</dbReference>
<comment type="function">
    <text evidence="4 5">Removes the 2'-phosphate from RNA via an intermediate in which the phosphate is ADP-ribosylated by NAD followed by a presumed transesterification to release the RNA and generate ADP-ribose 1''-2''-cyclic phosphate (APPR&gt;P). May function as an ADP-ribosylase.</text>
</comment>
<dbReference type="Proteomes" id="UP000070260">
    <property type="component" value="Plasmid pJFP838A"/>
</dbReference>
<dbReference type="PANTHER" id="PTHR12684">
    <property type="entry name" value="PUTATIVE PHOSPHOTRANSFERASE"/>
    <property type="match status" value="1"/>
</dbReference>
<dbReference type="EC" id="2.7.1.-" evidence="5"/>
<name>A0A140GS35_CLOPF</name>
<dbReference type="AlphaFoldDB" id="A0A140GS35"/>
<dbReference type="InterPro" id="IPR042080">
    <property type="entry name" value="RNA_2'-PTrans_N"/>
</dbReference>
<comment type="similarity">
    <text evidence="1 5">Belongs to the KptA/TPT1 family.</text>
</comment>
<proteinExistence type="inferred from homology"/>
<evidence type="ECO:0000256" key="2">
    <source>
        <dbReference type="ARBA" id="ARBA00022679"/>
    </source>
</evidence>
<organism evidence="6 7">
    <name type="scientific">Clostridium perfringens</name>
    <dbReference type="NCBI Taxonomy" id="1502"/>
    <lineage>
        <taxon>Bacteria</taxon>
        <taxon>Bacillati</taxon>
        <taxon>Bacillota</taxon>
        <taxon>Clostridia</taxon>
        <taxon>Eubacteriales</taxon>
        <taxon>Clostridiaceae</taxon>
        <taxon>Clostridium</taxon>
    </lineage>
</organism>
<dbReference type="Gene3D" id="3.20.170.30">
    <property type="match status" value="1"/>
</dbReference>
<dbReference type="Gene3D" id="1.10.10.970">
    <property type="entry name" value="RNA 2'-phosphotransferase, Tpt1/KptA family, N-terminal domain"/>
    <property type="match status" value="1"/>
</dbReference>
<evidence type="ECO:0000256" key="1">
    <source>
        <dbReference type="ARBA" id="ARBA00009836"/>
    </source>
</evidence>
<protein>
    <recommendedName>
        <fullName evidence="5">Probable RNA 2'-phosphotransferase</fullName>
        <ecNumber evidence="5">2.7.1.-</ecNumber>
    </recommendedName>
</protein>